<name>A0AAV7XNF1_9NEOP</name>
<dbReference type="InterPro" id="IPR032672">
    <property type="entry name" value="TmcA/NAT10/Kre33"/>
</dbReference>
<protein>
    <recommendedName>
        <fullName evidence="10 11">RNA cytidine acetyltransferase</fullName>
        <ecNumber evidence="11">2.3.1.-</ecNumber>
    </recommendedName>
    <alternativeName>
        <fullName evidence="11">18S rRNA cytosine acetyltransferase</fullName>
    </alternativeName>
</protein>
<evidence type="ECO:0000313" key="14">
    <source>
        <dbReference type="EMBL" id="KAJ1526159.1"/>
    </source>
</evidence>
<dbReference type="InterPro" id="IPR013562">
    <property type="entry name" value="TmcA/NAT10_N"/>
</dbReference>
<dbReference type="GO" id="GO:0000049">
    <property type="term" value="F:tRNA binding"/>
    <property type="evidence" value="ECO:0007669"/>
    <property type="project" value="TreeGrafter"/>
</dbReference>
<reference evidence="14" key="1">
    <citation type="submission" date="2022-12" db="EMBL/GenBank/DDBJ databases">
        <title>Chromosome-level genome assembly of the bean flower thrips Megalurothrips usitatus.</title>
        <authorList>
            <person name="Ma L."/>
            <person name="Liu Q."/>
            <person name="Li H."/>
            <person name="Cai W."/>
        </authorList>
    </citation>
    <scope>NUCLEOTIDE SEQUENCE</scope>
    <source>
        <strain evidence="14">Cailab_2022a</strain>
    </source>
</reference>
<dbReference type="Pfam" id="PF05127">
    <property type="entry name" value="NAT10_TcmA_helicase"/>
    <property type="match status" value="1"/>
</dbReference>
<dbReference type="Pfam" id="PF08351">
    <property type="entry name" value="TmcA_N"/>
    <property type="match status" value="1"/>
</dbReference>
<feature type="binding site" evidence="11">
    <location>
        <begin position="621"/>
        <end position="623"/>
    </location>
    <ligand>
        <name>acetyl-CoA</name>
        <dbReference type="ChEBI" id="CHEBI:57288"/>
    </ligand>
</feature>
<comment type="similarity">
    <text evidence="11">Belongs to the RNA cytidine acetyltransferase family. NAT10 subfamily.</text>
</comment>
<dbReference type="InterPro" id="IPR016181">
    <property type="entry name" value="Acyl_CoA_acyltransferase"/>
</dbReference>
<dbReference type="FunFam" id="3.40.50.300:FF:002218">
    <property type="entry name" value="tRNA(Met) cytidine acetyltransferase TmcA"/>
    <property type="match status" value="1"/>
</dbReference>
<evidence type="ECO:0000256" key="7">
    <source>
        <dbReference type="ARBA" id="ARBA00023242"/>
    </source>
</evidence>
<dbReference type="Gene3D" id="3.40.50.300">
    <property type="entry name" value="P-loop containing nucleotide triphosphate hydrolases"/>
    <property type="match status" value="1"/>
</dbReference>
<dbReference type="PANTHER" id="PTHR10925">
    <property type="entry name" value="N-ACETYLTRANSFERASE 10"/>
    <property type="match status" value="1"/>
</dbReference>
<dbReference type="PROSITE" id="PS51186">
    <property type="entry name" value="GNAT"/>
    <property type="match status" value="1"/>
</dbReference>
<dbReference type="InterPro" id="IPR000182">
    <property type="entry name" value="GNAT_dom"/>
</dbReference>
<dbReference type="HAMAP" id="MF_03211">
    <property type="entry name" value="RNA_acetyltr_Nat10"/>
    <property type="match status" value="1"/>
</dbReference>
<dbReference type="GO" id="GO:0005730">
    <property type="term" value="C:nucleolus"/>
    <property type="evidence" value="ECO:0007669"/>
    <property type="project" value="UniProtKB-SubCell"/>
</dbReference>
<feature type="domain" description="N-acetyltransferase" evidence="13">
    <location>
        <begin position="550"/>
        <end position="747"/>
    </location>
</feature>
<feature type="binding site" evidence="11">
    <location>
        <begin position="628"/>
        <end position="634"/>
    </location>
    <ligand>
        <name>acetyl-CoA</name>
        <dbReference type="ChEBI" id="CHEBI:57288"/>
    </ligand>
</feature>
<evidence type="ECO:0000256" key="6">
    <source>
        <dbReference type="ARBA" id="ARBA00022840"/>
    </source>
</evidence>
<evidence type="ECO:0000313" key="15">
    <source>
        <dbReference type="Proteomes" id="UP001075354"/>
    </source>
</evidence>
<evidence type="ECO:0000256" key="2">
    <source>
        <dbReference type="ARBA" id="ARBA00022552"/>
    </source>
</evidence>
<dbReference type="GO" id="GO:1990883">
    <property type="term" value="F:18S rRNA cytidine N-acetyltransferase activity"/>
    <property type="evidence" value="ECO:0007669"/>
    <property type="project" value="TreeGrafter"/>
</dbReference>
<keyword evidence="3 11" id="KW-0808">Transferase</keyword>
<gene>
    <name evidence="14" type="ORF">ONE63_009319</name>
</gene>
<keyword evidence="8 11" id="KW-0012">Acyltransferase</keyword>
<evidence type="ECO:0000256" key="5">
    <source>
        <dbReference type="ARBA" id="ARBA00022741"/>
    </source>
</evidence>
<feature type="binding site" evidence="11">
    <location>
        <position position="719"/>
    </location>
    <ligand>
        <name>acetyl-CoA</name>
        <dbReference type="ChEBI" id="CHEBI:57288"/>
    </ligand>
</feature>
<evidence type="ECO:0000259" key="13">
    <source>
        <dbReference type="PROSITE" id="PS51186"/>
    </source>
</evidence>
<dbReference type="EMBL" id="JAPTSV010000007">
    <property type="protein sequence ID" value="KAJ1526159.1"/>
    <property type="molecule type" value="Genomic_DNA"/>
</dbReference>
<dbReference type="Gene3D" id="3.40.630.30">
    <property type="match status" value="1"/>
</dbReference>
<dbReference type="Gene3D" id="3.40.50.11040">
    <property type="match status" value="1"/>
</dbReference>
<keyword evidence="5 11" id="KW-0547">Nucleotide-binding</keyword>
<evidence type="ECO:0000256" key="3">
    <source>
        <dbReference type="ARBA" id="ARBA00022679"/>
    </source>
</evidence>
<dbReference type="AlphaFoldDB" id="A0AAV7XNF1"/>
<keyword evidence="7 11" id="KW-0539">Nucleus</keyword>
<dbReference type="SUPFAM" id="SSF55729">
    <property type="entry name" value="Acyl-CoA N-acyltransferases (Nat)"/>
    <property type="match status" value="1"/>
</dbReference>
<dbReference type="InterPro" id="IPR027992">
    <property type="entry name" value="tRNA_bind_dom"/>
</dbReference>
<dbReference type="GO" id="GO:0030686">
    <property type="term" value="C:90S preribosome"/>
    <property type="evidence" value="ECO:0007669"/>
    <property type="project" value="TreeGrafter"/>
</dbReference>
<dbReference type="EC" id="2.3.1.-" evidence="11"/>
<comment type="catalytic activity">
    <reaction evidence="9 11">
        <text>a cytidine in 18S rRNA + acetyl-CoA + ATP + H2O = an N(4)-acetylcytidine in 18S rRNA + ADP + phosphate + CoA + H(+)</text>
        <dbReference type="Rhea" id="RHEA:51424"/>
        <dbReference type="Rhea" id="RHEA-COMP:13575"/>
        <dbReference type="Rhea" id="RHEA-COMP:13576"/>
        <dbReference type="ChEBI" id="CHEBI:15377"/>
        <dbReference type="ChEBI" id="CHEBI:15378"/>
        <dbReference type="ChEBI" id="CHEBI:30616"/>
        <dbReference type="ChEBI" id="CHEBI:43474"/>
        <dbReference type="ChEBI" id="CHEBI:57287"/>
        <dbReference type="ChEBI" id="CHEBI:57288"/>
        <dbReference type="ChEBI" id="CHEBI:74900"/>
        <dbReference type="ChEBI" id="CHEBI:82748"/>
        <dbReference type="ChEBI" id="CHEBI:456216"/>
    </reaction>
</comment>
<feature type="compositionally biased region" description="Acidic residues" evidence="12">
    <location>
        <begin position="666"/>
        <end position="676"/>
    </location>
</feature>
<dbReference type="Pfam" id="PF13718">
    <property type="entry name" value="GNAT_acetyltr_2"/>
    <property type="match status" value="1"/>
</dbReference>
<dbReference type="Pfam" id="PF13725">
    <property type="entry name" value="tRNA_bind_2"/>
    <property type="match status" value="1"/>
</dbReference>
<comment type="function">
    <text evidence="11">RNA cytidine acetyltransferase with specificity toward both 18S rRNA and tRNAs. Catalyzes the formation of N(4)-acetylcytidine (ac4C) in 18S rRNA. Required for early nucleolar cleavages of precursor rRNA at sites A0, A1 and A2 during 18S rRNA synthesis. Catalyzes the formation of ac4C in serine and leucine tRNAs. Requires a tRNA-binding adapter protein for full tRNA acetyltransferase activity but not for 18S rRNA acetylation.</text>
</comment>
<keyword evidence="6 11" id="KW-0067">ATP-binding</keyword>
<dbReference type="GO" id="GO:0005524">
    <property type="term" value="F:ATP binding"/>
    <property type="evidence" value="ECO:0007669"/>
    <property type="project" value="UniProtKB-UniRule"/>
</dbReference>
<evidence type="ECO:0000256" key="4">
    <source>
        <dbReference type="ARBA" id="ARBA00022694"/>
    </source>
</evidence>
<dbReference type="GO" id="GO:0051391">
    <property type="term" value="P:tRNA acetylation"/>
    <property type="evidence" value="ECO:0007669"/>
    <property type="project" value="UniProtKB-UniRule"/>
</dbReference>
<feature type="binding site" evidence="11">
    <location>
        <position position="462"/>
    </location>
    <ligand>
        <name>ATP</name>
        <dbReference type="ChEBI" id="CHEBI:30616"/>
    </ligand>
</feature>
<comment type="subcellular location">
    <subcellularLocation>
        <location evidence="1 11">Nucleus</location>
        <location evidence="1 11">Nucleolus</location>
    </subcellularLocation>
</comment>
<dbReference type="GO" id="GO:1904812">
    <property type="term" value="P:rRNA acetylation involved in maturation of SSU-rRNA"/>
    <property type="evidence" value="ECO:0007669"/>
    <property type="project" value="InterPro"/>
</dbReference>
<dbReference type="Proteomes" id="UP001075354">
    <property type="component" value="Chromosome 7"/>
</dbReference>
<evidence type="ECO:0000256" key="1">
    <source>
        <dbReference type="ARBA" id="ARBA00004604"/>
    </source>
</evidence>
<evidence type="ECO:0000256" key="12">
    <source>
        <dbReference type="SAM" id="MobiDB-lite"/>
    </source>
</evidence>
<keyword evidence="15" id="KW-1185">Reference proteome</keyword>
<evidence type="ECO:0000256" key="11">
    <source>
        <dbReference type="HAMAP-Rule" id="MF_03211"/>
    </source>
</evidence>
<sequence>MVRKKIDNRLRVLIENGVVTGHRTMFVVVGDKGKDQVVILHHMLSKAEVRARPSVLWCYKKELGFSSYRKKKMKNLQKKVKSGTLNVNEDDPFELFVASTNIRYCYYSETHKILGNTFGMCVLQDFEAMTPNLLARTIETVEGGGIIVILLRSVSSLRQLYTMSMDVHERYRTEAHTDVVCRFNERFLLSLASCSRCIVVDDQLTVLPLSSHLLDVKPISKSEVDLHNSELAELKESLRDTQPIGVLVNCCKTVDQAKALLKFIEAISEKTLRSTVSLTAARGRGKSAALGLSVAAAVAFGYSNIFVTGPTPENLKTFFEFIFKGFDALEYQEHLDYSLVRSTNPEFNKALVRVNIFRDHRQTIQYLHPTDHQRLGQCELLVIDEAAAIPLPYVKSMLGPYLVFLASTINGYEGTGRSLSLKLLQQLRTQAVPTGVVANKGKDQSAATGRSLAEVTLNESIRYSPGDSVEKWLTDLLCLDATSVEPILSGCPPPESCDLYYINRDTLFCYHKASEAFLQRLVALYVASHYKNSPNDLQMMSDAPAHHLFCLLGPVDPNAKSLPEVLVVIQVCLEGQISRESTSDGLSRGKRAAGDLIPWTVAQQFQDQDFPMLPGARVVRVATHPDFQGMGYGTRALELLKRYYEGSMFSLDDDDDGGPATKESEPEVDEDAGLLDESIEPRKSLPPLLLKLSERKPEKLAYLGVSFGLTLPLLKFWKRAGFVPVYLRQTTNDLTGEHSCIMLSLLGEDTGDDYGVNRGGSVWLKEFFVDFRRRFINLLSYQFRTFAPALALGLLQNKAVQVPQKLLSSEELAVFLTQYDLKRLEMYTNQLVDYHLVMDLLPHLARFHFLNHMGDMHLSAAQAAILLSLGLQHRTVDDVAADLELAASQILGLFNRTVRRAVSVLSNVTANAVEASMGGPKQTSDDSPALQGGKGLTDELEQAAKELKVKQKAELERLKKENLSQYVIKGSEQEWGNALKGKNKNIISVKSGEKRPSEDQQDNGFDDGEPKPDKKKKKKDRRSK</sequence>
<keyword evidence="2 11" id="KW-0698">rRNA processing</keyword>
<feature type="region of interest" description="Disordered" evidence="12">
    <location>
        <begin position="650"/>
        <end position="676"/>
    </location>
</feature>
<dbReference type="FunFam" id="3.40.50.11040:FF:000002">
    <property type="entry name" value="RNA cytidine acetyltransferase"/>
    <property type="match status" value="1"/>
</dbReference>
<feature type="region of interest" description="Disordered" evidence="12">
    <location>
        <begin position="980"/>
        <end position="1024"/>
    </location>
</feature>
<organism evidence="14 15">
    <name type="scientific">Megalurothrips usitatus</name>
    <name type="common">bean blossom thrips</name>
    <dbReference type="NCBI Taxonomy" id="439358"/>
    <lineage>
        <taxon>Eukaryota</taxon>
        <taxon>Metazoa</taxon>
        <taxon>Ecdysozoa</taxon>
        <taxon>Arthropoda</taxon>
        <taxon>Hexapoda</taxon>
        <taxon>Insecta</taxon>
        <taxon>Pterygota</taxon>
        <taxon>Neoptera</taxon>
        <taxon>Paraneoptera</taxon>
        <taxon>Thysanoptera</taxon>
        <taxon>Terebrantia</taxon>
        <taxon>Thripoidea</taxon>
        <taxon>Thripidae</taxon>
        <taxon>Megalurothrips</taxon>
    </lineage>
</organism>
<comment type="caution">
    <text evidence="14">The sequence shown here is derived from an EMBL/GenBank/DDBJ whole genome shotgun (WGS) entry which is preliminary data.</text>
</comment>
<evidence type="ECO:0000256" key="8">
    <source>
        <dbReference type="ARBA" id="ARBA00023315"/>
    </source>
</evidence>
<comment type="catalytic activity">
    <reaction evidence="11">
        <text>a cytidine in tRNA + acetyl-CoA + ATP + H2O = an N(4)-acetylcytidine in tRNA + ADP + phosphate + CoA + H(+)</text>
        <dbReference type="Rhea" id="RHEA:53876"/>
        <dbReference type="Rhea" id="RHEA-COMP:13670"/>
        <dbReference type="Rhea" id="RHEA-COMP:13671"/>
        <dbReference type="ChEBI" id="CHEBI:15377"/>
        <dbReference type="ChEBI" id="CHEBI:15378"/>
        <dbReference type="ChEBI" id="CHEBI:30616"/>
        <dbReference type="ChEBI" id="CHEBI:43474"/>
        <dbReference type="ChEBI" id="CHEBI:57287"/>
        <dbReference type="ChEBI" id="CHEBI:57288"/>
        <dbReference type="ChEBI" id="CHEBI:74900"/>
        <dbReference type="ChEBI" id="CHEBI:82748"/>
        <dbReference type="ChEBI" id="CHEBI:456216"/>
    </reaction>
</comment>
<dbReference type="InterPro" id="IPR033688">
    <property type="entry name" value="NAT10"/>
</dbReference>
<dbReference type="CDD" id="cd04301">
    <property type="entry name" value="NAT_SF"/>
    <property type="match status" value="1"/>
</dbReference>
<feature type="binding site" evidence="11">
    <location>
        <begin position="283"/>
        <end position="292"/>
    </location>
    <ligand>
        <name>ATP</name>
        <dbReference type="ChEBI" id="CHEBI:30616"/>
    </ligand>
</feature>
<keyword evidence="4 11" id="KW-0819">tRNA processing</keyword>
<accession>A0AAV7XNF1</accession>
<evidence type="ECO:0000256" key="10">
    <source>
        <dbReference type="ARBA" id="ARBA00068357"/>
    </source>
</evidence>
<feature type="region of interest" description="Disordered" evidence="12">
    <location>
        <begin position="915"/>
        <end position="934"/>
    </location>
</feature>
<evidence type="ECO:0000256" key="9">
    <source>
        <dbReference type="ARBA" id="ARBA00052133"/>
    </source>
</evidence>
<dbReference type="InterPro" id="IPR007807">
    <property type="entry name" value="TcmA/NAT10_helicase"/>
</dbReference>
<feature type="compositionally biased region" description="Basic residues" evidence="12">
    <location>
        <begin position="1013"/>
        <end position="1024"/>
    </location>
</feature>
<dbReference type="PANTHER" id="PTHR10925:SF5">
    <property type="entry name" value="RNA CYTIDINE ACETYLTRANSFERASE"/>
    <property type="match status" value="1"/>
</dbReference>
<dbReference type="InterPro" id="IPR027417">
    <property type="entry name" value="P-loop_NTPase"/>
</dbReference>
<proteinExistence type="inferred from homology"/>